<organism evidence="2 3">
    <name type="scientific">Lamprobacter modestohalophilus</name>
    <dbReference type="NCBI Taxonomy" id="1064514"/>
    <lineage>
        <taxon>Bacteria</taxon>
        <taxon>Pseudomonadati</taxon>
        <taxon>Pseudomonadota</taxon>
        <taxon>Gammaproteobacteria</taxon>
        <taxon>Chromatiales</taxon>
        <taxon>Chromatiaceae</taxon>
        <taxon>Lamprobacter</taxon>
    </lineage>
</organism>
<reference evidence="2 3" key="1">
    <citation type="journal article" date="2020" name="Microorganisms">
        <title>Osmotic Adaptation and Compatible Solute Biosynthesis of Phototrophic Bacteria as Revealed from Genome Analyses.</title>
        <authorList>
            <person name="Imhoff J.F."/>
            <person name="Rahn T."/>
            <person name="Kunzel S."/>
            <person name="Keller A."/>
            <person name="Neulinger S.C."/>
        </authorList>
    </citation>
    <scope>NUCLEOTIDE SEQUENCE [LARGE SCALE GENOMIC DNA]</scope>
    <source>
        <strain evidence="2 3">DSM 25653</strain>
    </source>
</reference>
<accession>A0A9X0WCM2</accession>
<evidence type="ECO:0000313" key="3">
    <source>
        <dbReference type="Proteomes" id="UP001138768"/>
    </source>
</evidence>
<feature type="region of interest" description="Disordered" evidence="1">
    <location>
        <begin position="74"/>
        <end position="99"/>
    </location>
</feature>
<dbReference type="Proteomes" id="UP001138768">
    <property type="component" value="Unassembled WGS sequence"/>
</dbReference>
<name>A0A9X0WCM2_9GAMM</name>
<comment type="caution">
    <text evidence="2">The sequence shown here is derived from an EMBL/GenBank/DDBJ whole genome shotgun (WGS) entry which is preliminary data.</text>
</comment>
<proteinExistence type="predicted"/>
<feature type="compositionally biased region" description="Basic and acidic residues" evidence="1">
    <location>
        <begin position="90"/>
        <end position="99"/>
    </location>
</feature>
<dbReference type="EMBL" id="NRRY01000059">
    <property type="protein sequence ID" value="MBK1621115.1"/>
    <property type="molecule type" value="Genomic_DNA"/>
</dbReference>
<keyword evidence="3" id="KW-1185">Reference proteome</keyword>
<gene>
    <name evidence="2" type="ORF">CKO42_22380</name>
</gene>
<evidence type="ECO:0000256" key="1">
    <source>
        <dbReference type="SAM" id="MobiDB-lite"/>
    </source>
</evidence>
<sequence length="99" mass="10597">MEQWPLDSELPWGLEGGVLQPSLDLQTVGWAVCVSPMTSSPRISLGGFALSIAQTTSSRISTSGYNRLRHAMQLGQTTAADSGPATETEQNPREPSHTN</sequence>
<protein>
    <submittedName>
        <fullName evidence="2">Uncharacterized protein</fullName>
    </submittedName>
</protein>
<feature type="compositionally biased region" description="Polar residues" evidence="1">
    <location>
        <begin position="74"/>
        <end position="89"/>
    </location>
</feature>
<evidence type="ECO:0000313" key="2">
    <source>
        <dbReference type="EMBL" id="MBK1621115.1"/>
    </source>
</evidence>
<dbReference type="AlphaFoldDB" id="A0A9X0WCM2"/>